<dbReference type="GO" id="GO:0006364">
    <property type="term" value="P:rRNA processing"/>
    <property type="evidence" value="ECO:0007669"/>
    <property type="project" value="InterPro"/>
</dbReference>
<gene>
    <name evidence="5" type="ORF">HUG17_4550</name>
</gene>
<evidence type="ECO:0000256" key="4">
    <source>
        <dbReference type="ARBA" id="ARBA00023242"/>
    </source>
</evidence>
<dbReference type="EMBL" id="SDOV01000004">
    <property type="protein sequence ID" value="KAH7641506.1"/>
    <property type="molecule type" value="Genomic_DNA"/>
</dbReference>
<name>A0A9D4NZU5_DERFA</name>
<dbReference type="InterPro" id="IPR006709">
    <property type="entry name" value="SSU_processome_Utp14"/>
</dbReference>
<proteinExistence type="inferred from homology"/>
<dbReference type="PANTHER" id="PTHR14150:SF12">
    <property type="entry name" value="U3 SMALL NUCLEOLAR RNA-ASSOCIATED PROTEIN 14 HOMOLOG A"/>
    <property type="match status" value="1"/>
</dbReference>
<comment type="caution">
    <text evidence="5">The sequence shown here is derived from an EMBL/GenBank/DDBJ whole genome shotgun (WGS) entry which is preliminary data.</text>
</comment>
<keyword evidence="3" id="KW-0597">Phosphoprotein</keyword>
<evidence type="ECO:0000256" key="1">
    <source>
        <dbReference type="ARBA" id="ARBA00004604"/>
    </source>
</evidence>
<dbReference type="GO" id="GO:0032040">
    <property type="term" value="C:small-subunit processome"/>
    <property type="evidence" value="ECO:0007669"/>
    <property type="project" value="InterPro"/>
</dbReference>
<dbReference type="Proteomes" id="UP000828236">
    <property type="component" value="Unassembled WGS sequence"/>
</dbReference>
<accession>A0A9D4NZU5</accession>
<comment type="subcellular location">
    <subcellularLocation>
        <location evidence="1">Nucleus</location>
        <location evidence="1">Nucleolus</location>
    </subcellularLocation>
</comment>
<dbReference type="AlphaFoldDB" id="A0A9D4NZU5"/>
<organism evidence="5">
    <name type="scientific">Dermatophagoides farinae</name>
    <name type="common">American house dust mite</name>
    <dbReference type="NCBI Taxonomy" id="6954"/>
    <lineage>
        <taxon>Eukaryota</taxon>
        <taxon>Metazoa</taxon>
        <taxon>Ecdysozoa</taxon>
        <taxon>Arthropoda</taxon>
        <taxon>Chelicerata</taxon>
        <taxon>Arachnida</taxon>
        <taxon>Acari</taxon>
        <taxon>Acariformes</taxon>
        <taxon>Sarcoptiformes</taxon>
        <taxon>Astigmata</taxon>
        <taxon>Psoroptidia</taxon>
        <taxon>Analgoidea</taxon>
        <taxon>Pyroglyphidae</taxon>
        <taxon>Dermatophagoidinae</taxon>
        <taxon>Dermatophagoides</taxon>
    </lineage>
</organism>
<evidence type="ECO:0000256" key="3">
    <source>
        <dbReference type="ARBA" id="ARBA00022553"/>
    </source>
</evidence>
<evidence type="ECO:0000256" key="2">
    <source>
        <dbReference type="ARBA" id="ARBA00007774"/>
    </source>
</evidence>
<protein>
    <submittedName>
        <fullName evidence="5">Uncharacterized protein</fullName>
    </submittedName>
</protein>
<reference evidence="5" key="1">
    <citation type="submission" date="2020-06" db="EMBL/GenBank/DDBJ databases">
        <authorList>
            <person name="Ji K."/>
            <person name="Li J."/>
        </authorList>
    </citation>
    <scope>NUCLEOTIDE SEQUENCE</scope>
    <source>
        <strain evidence="5">JKM2019</strain>
        <tissue evidence="5">Whole body</tissue>
    </source>
</reference>
<keyword evidence="4" id="KW-0539">Nucleus</keyword>
<sequence length="470" mass="55606">MAINIVDDDSMILKSENDNTRWQWSSVRGETRSKIAPYNITKNSKTKLQITELFENELENKRFMKRNLRNLRNKKLLNQSLKKPIADRIVREINFKELCNSIEKYDEIVNQMRHADQLIFPADDCSPSFENEMNTMPKTSTNGIEQEITENFRDKHFNEAILDENENQLLKSLNLNEARRLHREMQRLRVLISHNEAKYRRIKRIKSKKYHRIQRKRKNADNILNGISNVENTIQESDRLRALERASLKHTNLILMAKQTEFALLPSENDDNDSNVELDESKTIPSNNYCPWSSYKKNHQPMENPKNIRFEPNAISKCNDFDSMEFGERTEKLHQIFGIEYEIDEQIMTQNENENKNQSGTEQQYLPGWSTKRWSGFGIKETNKYKLKAIKKQIIHQSEQDERICRAIFFQNEEKNSTITDKYKHYLTAKQSLRLLKPNGSNWNPVLIEKNLNEPPVIIRQGKLIEPMKF</sequence>
<reference evidence="5" key="2">
    <citation type="journal article" date="2021" name="World Allergy Organ. J.">
        <title>Chromosome-level assembly of Dermatophagoides farinae genome and transcriptome reveals two novel allergens Der f 37 and Der f 39.</title>
        <authorList>
            <person name="Chen J."/>
            <person name="Cai Z."/>
            <person name="Fan D."/>
            <person name="Hu J."/>
            <person name="Hou Y."/>
            <person name="He Y."/>
            <person name="Zhang Z."/>
            <person name="Zhao Z."/>
            <person name="Gao P."/>
            <person name="Hu W."/>
            <person name="Sun J."/>
            <person name="Li J."/>
            <person name="Ji K."/>
        </authorList>
    </citation>
    <scope>NUCLEOTIDE SEQUENCE</scope>
    <source>
        <strain evidence="5">JKM2019</strain>
    </source>
</reference>
<dbReference type="PANTHER" id="PTHR14150">
    <property type="entry name" value="U3 SMALL NUCLEOLAR RNA-ASSOCIATED PROTEIN 14"/>
    <property type="match status" value="1"/>
</dbReference>
<comment type="similarity">
    <text evidence="2">Belongs to the UTP14 family.</text>
</comment>
<evidence type="ECO:0000313" key="5">
    <source>
        <dbReference type="EMBL" id="KAH7641506.1"/>
    </source>
</evidence>
<dbReference type="Pfam" id="PF04615">
    <property type="entry name" value="Utp14"/>
    <property type="match status" value="1"/>
</dbReference>